<dbReference type="SUPFAM" id="SSF103473">
    <property type="entry name" value="MFS general substrate transporter"/>
    <property type="match status" value="1"/>
</dbReference>
<dbReference type="KEGG" id="amus:LMH87_006010"/>
<comment type="caution">
    <text evidence="7">The sequence shown here is derived from an EMBL/GenBank/DDBJ whole genome shotgun (WGS) entry which is preliminary data.</text>
</comment>
<feature type="transmembrane region" description="Helical" evidence="6">
    <location>
        <begin position="296"/>
        <end position="318"/>
    </location>
</feature>
<dbReference type="PANTHER" id="PTHR23294:SF59">
    <property type="entry name" value="UNC93-LIKE PROTEIN C922.05C"/>
    <property type="match status" value="1"/>
</dbReference>
<feature type="transmembrane region" description="Helical" evidence="6">
    <location>
        <begin position="78"/>
        <end position="96"/>
    </location>
</feature>
<dbReference type="InterPro" id="IPR036259">
    <property type="entry name" value="MFS_trans_sf"/>
</dbReference>
<keyword evidence="3 6" id="KW-1133">Transmembrane helix</keyword>
<evidence type="ECO:0000256" key="3">
    <source>
        <dbReference type="ARBA" id="ARBA00022989"/>
    </source>
</evidence>
<dbReference type="RefSeq" id="XP_056059248.1">
    <property type="nucleotide sequence ID" value="XM_056203830.1"/>
</dbReference>
<keyword evidence="8" id="KW-1185">Reference proteome</keyword>
<dbReference type="EMBL" id="JAJHUN010000001">
    <property type="protein sequence ID" value="KAJ4164333.1"/>
    <property type="molecule type" value="Genomic_DNA"/>
</dbReference>
<dbReference type="InterPro" id="IPR051617">
    <property type="entry name" value="UNC-93-like_regulator"/>
</dbReference>
<protein>
    <recommendedName>
        <fullName evidence="9">Membrane transporter</fullName>
    </recommendedName>
</protein>
<feature type="transmembrane region" description="Helical" evidence="6">
    <location>
        <begin position="267"/>
        <end position="284"/>
    </location>
</feature>
<reference evidence="7" key="1">
    <citation type="journal article" date="2023" name="Access Microbiol">
        <title>De-novo genome assembly for Akanthomyces muscarius, a biocontrol agent of insect agricultural pests.</title>
        <authorList>
            <person name="Erdos Z."/>
            <person name="Studholme D.J."/>
            <person name="Raymond B."/>
            <person name="Sharma M."/>
        </authorList>
    </citation>
    <scope>NUCLEOTIDE SEQUENCE</scope>
    <source>
        <strain evidence="7">Ve6</strain>
    </source>
</reference>
<gene>
    <name evidence="7" type="ORF">LMH87_006010</name>
</gene>
<feature type="transmembrane region" description="Helical" evidence="6">
    <location>
        <begin position="53"/>
        <end position="73"/>
    </location>
</feature>
<dbReference type="Pfam" id="PF07690">
    <property type="entry name" value="MFS_1"/>
    <property type="match status" value="1"/>
</dbReference>
<organism evidence="7 8">
    <name type="scientific">Akanthomyces muscarius</name>
    <name type="common">Entomopathogenic fungus</name>
    <name type="synonym">Lecanicillium muscarium</name>
    <dbReference type="NCBI Taxonomy" id="2231603"/>
    <lineage>
        <taxon>Eukaryota</taxon>
        <taxon>Fungi</taxon>
        <taxon>Dikarya</taxon>
        <taxon>Ascomycota</taxon>
        <taxon>Pezizomycotina</taxon>
        <taxon>Sordariomycetes</taxon>
        <taxon>Hypocreomycetidae</taxon>
        <taxon>Hypocreales</taxon>
        <taxon>Cordycipitaceae</taxon>
        <taxon>Akanthomyces</taxon>
    </lineage>
</organism>
<dbReference type="Gene3D" id="1.20.1250.20">
    <property type="entry name" value="MFS general substrate transporter like domains"/>
    <property type="match status" value="2"/>
</dbReference>
<feature type="transmembrane region" description="Helical" evidence="6">
    <location>
        <begin position="102"/>
        <end position="126"/>
    </location>
</feature>
<dbReference type="Proteomes" id="UP001144673">
    <property type="component" value="Chromosome 1"/>
</dbReference>
<dbReference type="PANTHER" id="PTHR23294">
    <property type="entry name" value="ET TRANSLATION PRODUCT-RELATED"/>
    <property type="match status" value="1"/>
</dbReference>
<dbReference type="GO" id="GO:0016020">
    <property type="term" value="C:membrane"/>
    <property type="evidence" value="ECO:0007669"/>
    <property type="project" value="UniProtKB-SubCell"/>
</dbReference>
<feature type="region of interest" description="Disordered" evidence="5">
    <location>
        <begin position="437"/>
        <end position="456"/>
    </location>
</feature>
<proteinExistence type="predicted"/>
<feature type="transmembrane region" description="Helical" evidence="6">
    <location>
        <begin position="408"/>
        <end position="429"/>
    </location>
</feature>
<name>A0A9W8USK9_AKAMU</name>
<evidence type="ECO:0000313" key="7">
    <source>
        <dbReference type="EMBL" id="KAJ4164333.1"/>
    </source>
</evidence>
<evidence type="ECO:0008006" key="9">
    <source>
        <dbReference type="Google" id="ProtNLM"/>
    </source>
</evidence>
<dbReference type="GeneID" id="80893169"/>
<dbReference type="GO" id="GO:0022857">
    <property type="term" value="F:transmembrane transporter activity"/>
    <property type="evidence" value="ECO:0007669"/>
    <property type="project" value="InterPro"/>
</dbReference>
<evidence type="ECO:0000256" key="6">
    <source>
        <dbReference type="SAM" id="Phobius"/>
    </source>
</evidence>
<feature type="transmembrane region" description="Helical" evidence="6">
    <location>
        <begin position="138"/>
        <end position="161"/>
    </location>
</feature>
<evidence type="ECO:0000313" key="8">
    <source>
        <dbReference type="Proteomes" id="UP001144673"/>
    </source>
</evidence>
<comment type="subcellular location">
    <subcellularLocation>
        <location evidence="1">Membrane</location>
        <topology evidence="1">Multi-pass membrane protein</topology>
    </subcellularLocation>
</comment>
<feature type="transmembrane region" description="Helical" evidence="6">
    <location>
        <begin position="12"/>
        <end position="33"/>
    </location>
</feature>
<dbReference type="AlphaFoldDB" id="A0A9W8USK9"/>
<feature type="transmembrane region" description="Helical" evidence="6">
    <location>
        <begin position="377"/>
        <end position="396"/>
    </location>
</feature>
<dbReference type="InterPro" id="IPR011701">
    <property type="entry name" value="MFS"/>
</dbReference>
<evidence type="ECO:0000256" key="5">
    <source>
        <dbReference type="SAM" id="MobiDB-lite"/>
    </source>
</evidence>
<evidence type="ECO:0000256" key="2">
    <source>
        <dbReference type="ARBA" id="ARBA00022692"/>
    </source>
</evidence>
<evidence type="ECO:0000256" key="4">
    <source>
        <dbReference type="ARBA" id="ARBA00023136"/>
    </source>
</evidence>
<feature type="transmembrane region" description="Helical" evidence="6">
    <location>
        <begin position="173"/>
        <end position="195"/>
    </location>
</feature>
<feature type="transmembrane region" description="Helical" evidence="6">
    <location>
        <begin position="232"/>
        <end position="252"/>
    </location>
</feature>
<feature type="transmembrane region" description="Helical" evidence="6">
    <location>
        <begin position="338"/>
        <end position="356"/>
    </location>
</feature>
<feature type="compositionally biased region" description="Basic and acidic residues" evidence="5">
    <location>
        <begin position="447"/>
        <end position="456"/>
    </location>
</feature>
<sequence length="456" mass="50281">MMGFRGYIARPFSQNFVVGILLFCLPGIYTALTGLGAGGGHPSSADVANKTNAILYGLFALVGFFGGTLVNVLRPRTCLMIGSLGYPLYVGGLWYYDRTGHSWFPLLGGAVLGLTGGFLWSTAAFVQFAYAHEKDKALYISIQWMLRSFGAMVGSSISLSLNIHQTRPVGVSNAVYIVFIILHASAFFIAMVFIVHPKDVVRKDGTHIAISRDTKVWYEIKETIKLMTTRKYLFMAPAQLGCEMGLALVSSVNGRFFNLRTRSVNNFTYQTIQILMPGLLICVLDSRFIKSRRHRGLVGMGIMGTIAIAGCVGLMSWLKVNHVESRLVSDPYDWTDPQFGGMLACFLLFGATYAGYQMCTEYTLSSTTVDPAQLARVAGMFKFYSTFGMMISFLLAGERVPFIGQASLQLAFFVLGIIGVVWVLIFHVADTDYPTQEGLPTPEDVDKDLKEEERNV</sequence>
<keyword evidence="2 6" id="KW-0812">Transmembrane</keyword>
<accession>A0A9W8USK9</accession>
<keyword evidence="4 6" id="KW-0472">Membrane</keyword>
<evidence type="ECO:0000256" key="1">
    <source>
        <dbReference type="ARBA" id="ARBA00004141"/>
    </source>
</evidence>